<accession>Q1PXZ3</accession>
<name>Q1PXZ3_KUEST</name>
<reference evidence="1" key="1">
    <citation type="journal article" date="2006" name="Nature">
        <title>Deciphering the evolution and metabolism of an anammox bacterium from a community genome.</title>
        <authorList>
            <person name="Strous M."/>
            <person name="Pelletier E."/>
            <person name="Mangenot S."/>
            <person name="Rattei T."/>
            <person name="Lehner A."/>
            <person name="Taylor M.W."/>
            <person name="Horn M."/>
            <person name="Daims H."/>
            <person name="Bartol-Mavel D."/>
            <person name="Wincker P."/>
            <person name="Barbe V."/>
            <person name="Fonknechten N."/>
            <person name="Vallenet D."/>
            <person name="Segurens B."/>
            <person name="Schenowitz-Truong C."/>
            <person name="Medigue C."/>
            <person name="Collingro A."/>
            <person name="Snel B."/>
            <person name="Dutilh B.E."/>
            <person name="OpDenCamp H.J.M."/>
            <person name="vanDerDrift C."/>
            <person name="Cirpus I."/>
            <person name="vanDePas-Schoonen K.T."/>
            <person name="Harhangi H.R."/>
            <person name="vanNiftrik L."/>
            <person name="Schmid M."/>
            <person name="Keltjens J."/>
            <person name="vanDeVossenberg J."/>
            <person name="Kartal B."/>
            <person name="Meier H."/>
            <person name="Frishman D."/>
            <person name="Huynen M.A."/>
            <person name="Mewes H."/>
            <person name="Weissenbach J."/>
            <person name="Jetten M.S.M."/>
            <person name="Wagner M."/>
            <person name="LePaslier D."/>
        </authorList>
    </citation>
    <scope>NUCLEOTIDE SEQUENCE</scope>
</reference>
<dbReference type="AlphaFoldDB" id="Q1PXZ3"/>
<organism evidence="1">
    <name type="scientific">Kuenenia stuttgartiensis</name>
    <dbReference type="NCBI Taxonomy" id="174633"/>
    <lineage>
        <taxon>Bacteria</taxon>
        <taxon>Pseudomonadati</taxon>
        <taxon>Planctomycetota</taxon>
        <taxon>Candidatus Brocadiia</taxon>
        <taxon>Candidatus Brocadiales</taxon>
        <taxon>Candidatus Brocadiaceae</taxon>
        <taxon>Candidatus Kuenenia</taxon>
    </lineage>
</organism>
<reference evidence="1" key="2">
    <citation type="submission" date="2006-01" db="EMBL/GenBank/DDBJ databases">
        <authorList>
            <person name="Genoscope"/>
        </authorList>
    </citation>
    <scope>NUCLEOTIDE SEQUENCE</scope>
</reference>
<proteinExistence type="predicted"/>
<evidence type="ECO:0000313" key="1">
    <source>
        <dbReference type="EMBL" id="CAJ72900.1"/>
    </source>
</evidence>
<protein>
    <submittedName>
        <fullName evidence="1">Uncharacterized protein</fullName>
    </submittedName>
</protein>
<sequence length="41" mass="4719">MKKAGVAKLFRCFFIPECILRKNFDSFVFPLGVLNNQLCLP</sequence>
<dbReference type="EMBL" id="CT573072">
    <property type="protein sequence ID" value="CAJ72900.1"/>
    <property type="molecule type" value="Genomic_DNA"/>
</dbReference>
<gene>
    <name evidence="1" type="ORF">kustd2155</name>
</gene>